<dbReference type="EMBL" id="LDOT01000051">
    <property type="protein sequence ID" value="KLV01628.1"/>
    <property type="molecule type" value="Genomic_DNA"/>
</dbReference>
<organism evidence="2 3">
    <name type="scientific">Photobacterium aquae</name>
    <dbReference type="NCBI Taxonomy" id="1195763"/>
    <lineage>
        <taxon>Bacteria</taxon>
        <taxon>Pseudomonadati</taxon>
        <taxon>Pseudomonadota</taxon>
        <taxon>Gammaproteobacteria</taxon>
        <taxon>Vibrionales</taxon>
        <taxon>Vibrionaceae</taxon>
        <taxon>Photobacterium</taxon>
    </lineage>
</organism>
<reference evidence="2 3" key="1">
    <citation type="submission" date="2015-05" db="EMBL/GenBank/DDBJ databases">
        <title>Photobacterium galathea sp. nov.</title>
        <authorList>
            <person name="Machado H."/>
            <person name="Gram L."/>
        </authorList>
    </citation>
    <scope>NUCLEOTIDE SEQUENCE [LARGE SCALE GENOMIC DNA]</scope>
    <source>
        <strain evidence="2 3">CGMCC 1.12159</strain>
    </source>
</reference>
<gene>
    <name evidence="2" type="ORF">ABT56_21995</name>
</gene>
<evidence type="ECO:0000313" key="2">
    <source>
        <dbReference type="EMBL" id="KLV01628.1"/>
    </source>
</evidence>
<name>A0A0J1GPD0_9GAMM</name>
<comment type="caution">
    <text evidence="2">The sequence shown here is derived from an EMBL/GenBank/DDBJ whole genome shotgun (WGS) entry which is preliminary data.</text>
</comment>
<feature type="chain" id="PRO_5005251965" evidence="1">
    <location>
        <begin position="26"/>
        <end position="803"/>
    </location>
</feature>
<keyword evidence="3" id="KW-1185">Reference proteome</keyword>
<dbReference type="Proteomes" id="UP000036097">
    <property type="component" value="Unassembled WGS sequence"/>
</dbReference>
<proteinExistence type="predicted"/>
<dbReference type="OrthoDB" id="6708205at2"/>
<dbReference type="AlphaFoldDB" id="A0A0J1GPD0"/>
<evidence type="ECO:0000313" key="3">
    <source>
        <dbReference type="Proteomes" id="UP000036097"/>
    </source>
</evidence>
<keyword evidence="1" id="KW-0732">Signal</keyword>
<accession>A0A0J1GPD0</accession>
<feature type="signal peptide" evidence="1">
    <location>
        <begin position="1"/>
        <end position="25"/>
    </location>
</feature>
<protein>
    <submittedName>
        <fullName evidence="2">Uncharacterized protein</fullName>
    </submittedName>
</protein>
<sequence>MKIKNKVSKLSLLAVSIMASGMANASQSQPEYIEIMNDTARKIEARLAELNQFAVSPDYLYTIDQVDFPASHVPAFSNGKYLSINGIVYPVTTDNTVSAPMRHWSDESAMRNLFSFLGDEWELSWYQGGITIVNKKFGNYDYGNGCLLEYYPMADHIPGEYINKDYGLVRELETCFDNSMGERPVYEAERVNPHHFAVHAQYANFIALEDYKNQLIAAHSPRSEYGKIANPVIGFYDQKTGQTDKITAISKGRPYTTINDIRRHGEQLYVSAVTAHNRVDIFDIETKEYQYSLGINLEGAAKIAVSDQYVLVSGKKGIAVYHNVTAEKHEIKDVKPFAYLANNGAHSLELLGNKLLAASSTGYAVYDLASLSEGQMQKAMVEAPVGFATIDVKGNQLIAKQSQRVAMYDIDKFIADGYRFKEAAQAVYQVDGQHLSAKDLLLTDHGFVTLTDSVTTHVHTINAVTFTPNVSVPEAALTFSALPAEATVTSVLQDGEGASVLSLVANTRSMLNVRLLDRDTVEITNFTEVDMANVALDITAQNQYNWARLGQLDRLPAHTRIVLPITALNADKRFNTVDGSGVYDYSGMLETMQGVSGAYGHEGTQNIFTSRFSTTTEHPLLDKLAAITANWDIEFTDRTIFDTQEVEWDANSAKRHMELLTNMAYIMSSDAFKQKLMNYKATYGHDMQVGNVVFNTERAYTNFLSVTLGENGFTNFRKAEDFQNPYGIVGRRGTMFGLSDEELDRIDRGDLNRFAHYMAEQISRNYFFDCTPTPCTWKEQHLAKLIMDVMTELTDAGDLPYHQ</sequence>
<evidence type="ECO:0000256" key="1">
    <source>
        <dbReference type="SAM" id="SignalP"/>
    </source>
</evidence>
<dbReference type="RefSeq" id="WP_047881062.1">
    <property type="nucleotide sequence ID" value="NZ_LDOT01000051.1"/>
</dbReference>
<dbReference type="PATRIC" id="fig|1195763.3.peg.4717"/>